<evidence type="ECO:0000313" key="2">
    <source>
        <dbReference type="EMBL" id="QOL49474.1"/>
    </source>
</evidence>
<evidence type="ECO:0000313" key="3">
    <source>
        <dbReference type="Proteomes" id="UP000593875"/>
    </source>
</evidence>
<name>A0A7L9U378_9BURK</name>
<dbReference type="Proteomes" id="UP000593875">
    <property type="component" value="Chromosome"/>
</dbReference>
<keyword evidence="1" id="KW-0732">Signal</keyword>
<gene>
    <name evidence="2" type="ORF">LPB04_21720</name>
</gene>
<dbReference type="RefSeq" id="WP_193686513.1">
    <property type="nucleotide sequence ID" value="NZ_CP062941.1"/>
</dbReference>
<sequence length="118" mass="12622">MPHSIRFLLAAALLASGVANAASPAPAQAPLRPTLEQMSQLEGVYSLANGKRVHIVQGDDRLYAELNKNERFELFVAGQDTLASRNGRVTVRLAQPGNAEPLLALRPADAPQLLLTSL</sequence>
<feature type="chain" id="PRO_5032781227" description="Secreted protein" evidence="1">
    <location>
        <begin position="22"/>
        <end position="118"/>
    </location>
</feature>
<accession>A0A7L9U378</accession>
<evidence type="ECO:0000256" key="1">
    <source>
        <dbReference type="SAM" id="SignalP"/>
    </source>
</evidence>
<dbReference type="KEGG" id="mlir:LPB04_21720"/>
<organism evidence="2 3">
    <name type="scientific">Massilia litorea</name>
    <dbReference type="NCBI Taxonomy" id="2769491"/>
    <lineage>
        <taxon>Bacteria</taxon>
        <taxon>Pseudomonadati</taxon>
        <taxon>Pseudomonadota</taxon>
        <taxon>Betaproteobacteria</taxon>
        <taxon>Burkholderiales</taxon>
        <taxon>Oxalobacteraceae</taxon>
        <taxon>Telluria group</taxon>
        <taxon>Massilia</taxon>
    </lineage>
</organism>
<protein>
    <recommendedName>
        <fullName evidence="4">Secreted protein</fullName>
    </recommendedName>
</protein>
<proteinExistence type="predicted"/>
<dbReference type="EMBL" id="CP062941">
    <property type="protein sequence ID" value="QOL49474.1"/>
    <property type="molecule type" value="Genomic_DNA"/>
</dbReference>
<dbReference type="AlphaFoldDB" id="A0A7L9U378"/>
<feature type="signal peptide" evidence="1">
    <location>
        <begin position="1"/>
        <end position="21"/>
    </location>
</feature>
<keyword evidence="3" id="KW-1185">Reference proteome</keyword>
<evidence type="ECO:0008006" key="4">
    <source>
        <dbReference type="Google" id="ProtNLM"/>
    </source>
</evidence>
<reference evidence="2 3" key="1">
    <citation type="submission" date="2020-10" db="EMBL/GenBank/DDBJ databases">
        <title>Genome sequencing of Massilia sp. LPB0304.</title>
        <authorList>
            <person name="Kim J."/>
        </authorList>
    </citation>
    <scope>NUCLEOTIDE SEQUENCE [LARGE SCALE GENOMIC DNA]</scope>
    <source>
        <strain evidence="2 3">LPB0304</strain>
    </source>
</reference>